<dbReference type="PATRIC" id="fig|1679170.3.peg.2557"/>
<sequence length="60" mass="7089">MAAHKGQPKLVKVNPLYVALMSACSSQDTVHDWIIYLYRKQIKNNQSFMYNKTLFQIHIY</sequence>
<comment type="caution">
    <text evidence="1">The sequence shown here is derived from an EMBL/GenBank/DDBJ whole genome shotgun (WGS) entry which is preliminary data.</text>
</comment>
<protein>
    <submittedName>
        <fullName evidence="1">Uncharacterized protein</fullName>
    </submittedName>
</protein>
<accession>A0A0K9GTM9</accession>
<dbReference type="Proteomes" id="UP000037146">
    <property type="component" value="Unassembled WGS sequence"/>
</dbReference>
<organism evidence="1 2">
    <name type="scientific">Peribacillus loiseleuriae</name>
    <dbReference type="NCBI Taxonomy" id="1679170"/>
    <lineage>
        <taxon>Bacteria</taxon>
        <taxon>Bacillati</taxon>
        <taxon>Bacillota</taxon>
        <taxon>Bacilli</taxon>
        <taxon>Bacillales</taxon>
        <taxon>Bacillaceae</taxon>
        <taxon>Peribacillus</taxon>
    </lineage>
</organism>
<gene>
    <name evidence="1" type="ORF">AC625_11355</name>
</gene>
<name>A0A0K9GTM9_9BACI</name>
<dbReference type="AlphaFoldDB" id="A0A0K9GTM9"/>
<dbReference type="PROSITE" id="PS51257">
    <property type="entry name" value="PROKAR_LIPOPROTEIN"/>
    <property type="match status" value="1"/>
</dbReference>
<keyword evidence="2" id="KW-1185">Reference proteome</keyword>
<evidence type="ECO:0000313" key="2">
    <source>
        <dbReference type="Proteomes" id="UP000037146"/>
    </source>
</evidence>
<reference evidence="2" key="1">
    <citation type="submission" date="2015-07" db="EMBL/GenBank/DDBJ databases">
        <title>Genome sequencing project for genomic taxonomy and phylogenomics of Bacillus-like bacteria.</title>
        <authorList>
            <person name="Liu B."/>
            <person name="Wang J."/>
            <person name="Zhu Y."/>
            <person name="Liu G."/>
            <person name="Chen Q."/>
            <person name="Chen Z."/>
            <person name="Lan J."/>
            <person name="Che J."/>
            <person name="Ge C."/>
            <person name="Shi H."/>
            <person name="Pan Z."/>
            <person name="Liu X."/>
        </authorList>
    </citation>
    <scope>NUCLEOTIDE SEQUENCE [LARGE SCALE GENOMIC DNA]</scope>
    <source>
        <strain evidence="2">FJAT-27997</strain>
    </source>
</reference>
<proteinExistence type="predicted"/>
<dbReference type="EMBL" id="LFZW01000001">
    <property type="protein sequence ID" value="KMY50034.1"/>
    <property type="molecule type" value="Genomic_DNA"/>
</dbReference>
<evidence type="ECO:0000313" key="1">
    <source>
        <dbReference type="EMBL" id="KMY50034.1"/>
    </source>
</evidence>